<dbReference type="SUPFAM" id="SSF52266">
    <property type="entry name" value="SGNH hydrolase"/>
    <property type="match status" value="1"/>
</dbReference>
<reference evidence="3 4" key="3">
    <citation type="journal article" date="2010" name="BMC Genomics">
        <title>Transcriptome sequencing and comparative analysis of cucumber flowers with different sex types.</title>
        <authorList>
            <person name="Guo S."/>
            <person name="Zheng Y."/>
            <person name="Joung J.G."/>
            <person name="Liu S."/>
            <person name="Zhang Z."/>
            <person name="Crasta O.R."/>
            <person name="Sobral B.W."/>
            <person name="Xu Y."/>
            <person name="Huang S."/>
            <person name="Fei Z."/>
        </authorList>
    </citation>
    <scope>NUCLEOTIDE SEQUENCE [LARGE SCALE GENOMIC DNA]</scope>
    <source>
        <strain evidence="4">cv. 9930</strain>
    </source>
</reference>
<evidence type="ECO:0000256" key="1">
    <source>
        <dbReference type="ARBA" id="ARBA00022801"/>
    </source>
</evidence>
<reference evidence="3 4" key="1">
    <citation type="journal article" date="2009" name="Nat. Genet.">
        <title>The genome of the cucumber, Cucumis sativus L.</title>
        <authorList>
            <person name="Huang S."/>
            <person name="Li R."/>
            <person name="Zhang Z."/>
            <person name="Li L."/>
            <person name="Gu X."/>
            <person name="Fan W."/>
            <person name="Lucas W.J."/>
            <person name="Wang X."/>
            <person name="Xie B."/>
            <person name="Ni P."/>
            <person name="Ren Y."/>
            <person name="Zhu H."/>
            <person name="Li J."/>
            <person name="Lin K."/>
            <person name="Jin W."/>
            <person name="Fei Z."/>
            <person name="Li G."/>
            <person name="Staub J."/>
            <person name="Kilian A."/>
            <person name="van der Vossen E.A."/>
            <person name="Wu Y."/>
            <person name="Guo J."/>
            <person name="He J."/>
            <person name="Jia Z."/>
            <person name="Ren Y."/>
            <person name="Tian G."/>
            <person name="Lu Y."/>
            <person name="Ruan J."/>
            <person name="Qian W."/>
            <person name="Wang M."/>
            <person name="Huang Q."/>
            <person name="Li B."/>
            <person name="Xuan Z."/>
            <person name="Cao J."/>
            <person name="Asan"/>
            <person name="Wu Z."/>
            <person name="Zhang J."/>
            <person name="Cai Q."/>
            <person name="Bai Y."/>
            <person name="Zhao B."/>
            <person name="Han Y."/>
            <person name="Li Y."/>
            <person name="Li X."/>
            <person name="Wang S."/>
            <person name="Shi Q."/>
            <person name="Liu S."/>
            <person name="Cho W.K."/>
            <person name="Kim J.Y."/>
            <person name="Xu Y."/>
            <person name="Heller-Uszynska K."/>
            <person name="Miao H."/>
            <person name="Cheng Z."/>
            <person name="Zhang S."/>
            <person name="Wu J."/>
            <person name="Yang Y."/>
            <person name="Kang H."/>
            <person name="Li M."/>
            <person name="Liang H."/>
            <person name="Ren X."/>
            <person name="Shi Z."/>
            <person name="Wen M."/>
            <person name="Jian M."/>
            <person name="Yang H."/>
            <person name="Zhang G."/>
            <person name="Yang Z."/>
            <person name="Chen R."/>
            <person name="Liu S."/>
            <person name="Li J."/>
            <person name="Ma L."/>
            <person name="Liu H."/>
            <person name="Zhou Y."/>
            <person name="Zhao J."/>
            <person name="Fang X."/>
            <person name="Li G."/>
            <person name="Fang L."/>
            <person name="Li Y."/>
            <person name="Liu D."/>
            <person name="Zheng H."/>
            <person name="Zhang Y."/>
            <person name="Qin N."/>
            <person name="Li Z."/>
            <person name="Yang G."/>
            <person name="Yang S."/>
            <person name="Bolund L."/>
            <person name="Kristiansen K."/>
            <person name="Zheng H."/>
            <person name="Li S."/>
            <person name="Zhang X."/>
            <person name="Yang H."/>
            <person name="Wang J."/>
            <person name="Sun R."/>
            <person name="Zhang B."/>
            <person name="Jiang S."/>
            <person name="Wang J."/>
            <person name="Du Y."/>
            <person name="Li S."/>
        </authorList>
    </citation>
    <scope>NUCLEOTIDE SEQUENCE [LARGE SCALE GENOMIC DNA]</scope>
    <source>
        <strain evidence="4">cv. 9930</strain>
    </source>
</reference>
<dbReference type="InterPro" id="IPR005181">
    <property type="entry name" value="SASA"/>
</dbReference>
<dbReference type="EMBL" id="CM002927">
    <property type="protein sequence ID" value="KGN46152.1"/>
    <property type="molecule type" value="Genomic_DNA"/>
</dbReference>
<dbReference type="Pfam" id="PF03629">
    <property type="entry name" value="SASA"/>
    <property type="match status" value="1"/>
</dbReference>
<proteinExistence type="predicted"/>
<accession>A0A0A0KCN1</accession>
<dbReference type="Proteomes" id="UP000029981">
    <property type="component" value="Chromosome 6"/>
</dbReference>
<gene>
    <name evidence="3" type="ORF">Csa_6G057180</name>
</gene>
<dbReference type="InterPro" id="IPR052940">
    <property type="entry name" value="Carb_Esterase_6"/>
</dbReference>
<evidence type="ECO:0000259" key="2">
    <source>
        <dbReference type="Pfam" id="PF03629"/>
    </source>
</evidence>
<dbReference type="PANTHER" id="PTHR31988:SF19">
    <property type="entry name" value="9-O-ACETYL-N-ACETYLNEURAMINIC ACID DEACETYLASE-RELATED"/>
    <property type="match status" value="1"/>
</dbReference>
<dbReference type="Gene3D" id="3.40.50.1110">
    <property type="entry name" value="SGNH hydrolase"/>
    <property type="match status" value="1"/>
</dbReference>
<protein>
    <recommendedName>
        <fullName evidence="2">Sialate O-acetylesterase domain-containing protein</fullName>
    </recommendedName>
</protein>
<reference evidence="3 4" key="2">
    <citation type="journal article" date="2009" name="PLoS ONE">
        <title>An integrated genetic and cytogenetic map of the cucumber genome.</title>
        <authorList>
            <person name="Ren Y."/>
            <person name="Zhang Z."/>
            <person name="Liu J."/>
            <person name="Staub J.E."/>
            <person name="Han Y."/>
            <person name="Cheng Z."/>
            <person name="Li X."/>
            <person name="Lu J."/>
            <person name="Miao H."/>
            <person name="Kang H."/>
            <person name="Xie B."/>
            <person name="Gu X."/>
            <person name="Wang X."/>
            <person name="Du Y."/>
            <person name="Jin W."/>
            <person name="Huang S."/>
        </authorList>
    </citation>
    <scope>NUCLEOTIDE SEQUENCE [LARGE SCALE GENOMIC DNA]</scope>
    <source>
        <strain evidence="4">cv. 9930</strain>
    </source>
</reference>
<evidence type="ECO:0000313" key="4">
    <source>
        <dbReference type="Proteomes" id="UP000029981"/>
    </source>
</evidence>
<evidence type="ECO:0000313" key="3">
    <source>
        <dbReference type="EMBL" id="KGN46152.1"/>
    </source>
</evidence>
<feature type="domain" description="Sialate O-acetylesterase" evidence="2">
    <location>
        <begin position="18"/>
        <end position="170"/>
    </location>
</feature>
<dbReference type="AlphaFoldDB" id="A0A0A0KCN1"/>
<dbReference type="GO" id="GO:0052689">
    <property type="term" value="F:carboxylic ester hydrolase activity"/>
    <property type="evidence" value="ECO:0000318"/>
    <property type="project" value="GO_Central"/>
</dbReference>
<dbReference type="InterPro" id="IPR036514">
    <property type="entry name" value="SGNH_hydro_sf"/>
</dbReference>
<organism evidence="3 4">
    <name type="scientific">Cucumis sativus</name>
    <name type="common">Cucumber</name>
    <dbReference type="NCBI Taxonomy" id="3659"/>
    <lineage>
        <taxon>Eukaryota</taxon>
        <taxon>Viridiplantae</taxon>
        <taxon>Streptophyta</taxon>
        <taxon>Embryophyta</taxon>
        <taxon>Tracheophyta</taxon>
        <taxon>Spermatophyta</taxon>
        <taxon>Magnoliopsida</taxon>
        <taxon>eudicotyledons</taxon>
        <taxon>Gunneridae</taxon>
        <taxon>Pentapetalae</taxon>
        <taxon>rosids</taxon>
        <taxon>fabids</taxon>
        <taxon>Cucurbitales</taxon>
        <taxon>Cucurbitaceae</taxon>
        <taxon>Benincaseae</taxon>
        <taxon>Cucumis</taxon>
    </lineage>
</organism>
<dbReference type="GO" id="GO:0019752">
    <property type="term" value="P:carboxylic acid metabolic process"/>
    <property type="evidence" value="ECO:0000318"/>
    <property type="project" value="GO_Central"/>
</dbReference>
<keyword evidence="4" id="KW-1185">Reference proteome</keyword>
<dbReference type="PANTHER" id="PTHR31988">
    <property type="entry name" value="ESTERASE, PUTATIVE (DUF303)-RELATED"/>
    <property type="match status" value="1"/>
</dbReference>
<name>A0A0A0KCN1_CUCSA</name>
<reference evidence="3 4" key="4">
    <citation type="journal article" date="2011" name="BMC Genomics">
        <title>RNA-Seq improves annotation of protein-coding genes in the cucumber genome.</title>
        <authorList>
            <person name="Li Z."/>
            <person name="Zhang Z."/>
            <person name="Yan P."/>
            <person name="Huang S."/>
            <person name="Fei Z."/>
            <person name="Lin K."/>
        </authorList>
    </citation>
    <scope>NUCLEOTIDE SEQUENCE [LARGE SCALE GENOMIC DNA]</scope>
    <source>
        <strain evidence="4">cv. 9930</strain>
    </source>
</reference>
<keyword evidence="1" id="KW-0378">Hydrolase</keyword>
<dbReference type="Gramene" id="KGN46152">
    <property type="protein sequence ID" value="KGN46152"/>
    <property type="gene ID" value="Csa_6G057180"/>
</dbReference>
<sequence length="174" mass="19628">MAFADHLLAKASENLDCSRISEWIKGTGRYTSLIRRINASLESGGRLQGFVWFQGESDAALEVESQVYHQNLINFFKDLRDDLNQPTLPILLVKIANHDLNISPFISYVEDVRKAEEAVDHELLDVTTVDAKKAVQHVLNLGQEPYNHDGHLSVHTEVKIGIMLAKAYIKFSLK</sequence>